<dbReference type="AlphaFoldDB" id="A0A3B3QJU7"/>
<dbReference type="Ensembl" id="ENSPKIT00000030412.1">
    <property type="protein sequence ID" value="ENSPKIP00000006388.1"/>
    <property type="gene ID" value="ENSPKIG00000022667.1"/>
</dbReference>
<feature type="compositionally biased region" description="Basic and acidic residues" evidence="1">
    <location>
        <begin position="126"/>
        <end position="138"/>
    </location>
</feature>
<sequence length="315" mass="36790">VAYRRERDMRGMYEPQFHPDRGGPYLRDMSERRPGFGRPDEEYIRGFEYDSPRYPNGAPRSYHSDDQRSYYGENSHFASERRSGPLRREDTYQYYRDARDELHGARQPEFRDHRDGLRRKTMFPPQRERSPFRKDVPHSPHSRSGSSLSSRSYSPERSKSYSYQTQQRKSRCLRLWGPPSGPRLLCWPSSGQRVGSMSGFCSVPQEDERLPEGEQNEALVGKDTITAASSNYAERRSEAIAAKAREIEKVYRQDCETFGMVVKMLVAKEPSLEKQLQNPLKENLCEIRERCLEDLKHFIFELDEPSKRPPPPLGL</sequence>
<organism evidence="3 4">
    <name type="scientific">Paramormyrops kingsleyae</name>
    <dbReference type="NCBI Taxonomy" id="1676925"/>
    <lineage>
        <taxon>Eukaryota</taxon>
        <taxon>Metazoa</taxon>
        <taxon>Chordata</taxon>
        <taxon>Craniata</taxon>
        <taxon>Vertebrata</taxon>
        <taxon>Euteleostomi</taxon>
        <taxon>Actinopterygii</taxon>
        <taxon>Neopterygii</taxon>
        <taxon>Teleostei</taxon>
        <taxon>Osteoglossocephala</taxon>
        <taxon>Osteoglossomorpha</taxon>
        <taxon>Osteoglossiformes</taxon>
        <taxon>Mormyridae</taxon>
        <taxon>Paramormyrops</taxon>
    </lineage>
</organism>
<dbReference type="Proteomes" id="UP000261540">
    <property type="component" value="Unplaced"/>
</dbReference>
<dbReference type="InterPro" id="IPR028851">
    <property type="entry name" value="Pphln1"/>
</dbReference>
<reference evidence="3" key="2">
    <citation type="submission" date="2025-09" db="UniProtKB">
        <authorList>
            <consortium name="Ensembl"/>
        </authorList>
    </citation>
    <scope>IDENTIFICATION</scope>
</reference>
<proteinExistence type="predicted"/>
<accession>A0A3B3QJU7</accession>
<dbReference type="Pfam" id="PF25234">
    <property type="entry name" value="Periphilin_C"/>
    <property type="match status" value="1"/>
</dbReference>
<feature type="compositionally biased region" description="Basic and acidic residues" evidence="1">
    <location>
        <begin position="28"/>
        <end position="51"/>
    </location>
</feature>
<dbReference type="InterPro" id="IPR057603">
    <property type="entry name" value="Periphilin-1_C"/>
</dbReference>
<evidence type="ECO:0000313" key="4">
    <source>
        <dbReference type="Proteomes" id="UP000261540"/>
    </source>
</evidence>
<feature type="compositionally biased region" description="Low complexity" evidence="1">
    <location>
        <begin position="142"/>
        <end position="153"/>
    </location>
</feature>
<dbReference type="GO" id="GO:0045814">
    <property type="term" value="P:negative regulation of gene expression, epigenetic"/>
    <property type="evidence" value="ECO:0007669"/>
    <property type="project" value="TreeGrafter"/>
</dbReference>
<feature type="compositionally biased region" description="Basic and acidic residues" evidence="1">
    <location>
        <begin position="1"/>
        <end position="21"/>
    </location>
</feature>
<dbReference type="PANTHER" id="PTHR15836">
    <property type="entry name" value="PERIPHILIN 1"/>
    <property type="match status" value="1"/>
</dbReference>
<protein>
    <submittedName>
        <fullName evidence="3">Periphilin 1</fullName>
    </submittedName>
</protein>
<name>A0A3B3QJU7_9TELE</name>
<reference evidence="3" key="1">
    <citation type="submission" date="2025-08" db="UniProtKB">
        <authorList>
            <consortium name="Ensembl"/>
        </authorList>
    </citation>
    <scope>IDENTIFICATION</scope>
</reference>
<dbReference type="GO" id="GO:0097355">
    <property type="term" value="P:protein localization to heterochromatin"/>
    <property type="evidence" value="ECO:0007669"/>
    <property type="project" value="TreeGrafter"/>
</dbReference>
<feature type="region of interest" description="Disordered" evidence="1">
    <location>
        <begin position="1"/>
        <end position="166"/>
    </location>
</feature>
<evidence type="ECO:0000259" key="2">
    <source>
        <dbReference type="Pfam" id="PF25234"/>
    </source>
</evidence>
<feature type="compositionally biased region" description="Basic and acidic residues" evidence="1">
    <location>
        <begin position="78"/>
        <end position="115"/>
    </location>
</feature>
<keyword evidence="4" id="KW-1185">Reference proteome</keyword>
<feature type="domain" description="Periphilin-1 C-terminal" evidence="2">
    <location>
        <begin position="224"/>
        <end position="304"/>
    </location>
</feature>
<evidence type="ECO:0000313" key="3">
    <source>
        <dbReference type="Ensembl" id="ENSPKIP00000006388.1"/>
    </source>
</evidence>
<dbReference type="GeneTree" id="ENSGT00390000016228"/>
<evidence type="ECO:0000256" key="1">
    <source>
        <dbReference type="SAM" id="MobiDB-lite"/>
    </source>
</evidence>
<dbReference type="GO" id="GO:0045892">
    <property type="term" value="P:negative regulation of DNA-templated transcription"/>
    <property type="evidence" value="ECO:0007669"/>
    <property type="project" value="InterPro"/>
</dbReference>
<dbReference type="CDD" id="cd22896">
    <property type="entry name" value="periphilin-like"/>
    <property type="match status" value="1"/>
</dbReference>
<dbReference type="GO" id="GO:0005654">
    <property type="term" value="C:nucleoplasm"/>
    <property type="evidence" value="ECO:0007669"/>
    <property type="project" value="TreeGrafter"/>
</dbReference>
<dbReference type="PANTHER" id="PTHR15836:SF4">
    <property type="entry name" value="PERIPHILIN-1"/>
    <property type="match status" value="1"/>
</dbReference>